<evidence type="ECO:0000256" key="2">
    <source>
        <dbReference type="ARBA" id="ARBA00022741"/>
    </source>
</evidence>
<dbReference type="SMART" id="SM00175">
    <property type="entry name" value="RAB"/>
    <property type="match status" value="1"/>
</dbReference>
<dbReference type="GO" id="GO:0016020">
    <property type="term" value="C:membrane"/>
    <property type="evidence" value="ECO:0007669"/>
    <property type="project" value="UniProtKB-SubCell"/>
</dbReference>
<evidence type="ECO:0000256" key="6">
    <source>
        <dbReference type="RuleBase" id="RU367128"/>
    </source>
</evidence>
<dbReference type="GO" id="GO:0016192">
    <property type="term" value="P:vesicle-mediated transport"/>
    <property type="evidence" value="ECO:0007669"/>
    <property type="project" value="InterPro"/>
</dbReference>
<dbReference type="STRING" id="5786.F0Z8I7"/>
<keyword evidence="8" id="KW-1185">Reference proteome</keyword>
<dbReference type="PROSITE" id="PS51421">
    <property type="entry name" value="RAS"/>
    <property type="match status" value="1"/>
</dbReference>
<dbReference type="KEGG" id="dpp:DICPUDRAFT_147455"/>
<keyword evidence="5 6" id="KW-0636">Prenylation</keyword>
<dbReference type="NCBIfam" id="TIGR00231">
    <property type="entry name" value="small_GTP"/>
    <property type="match status" value="1"/>
</dbReference>
<dbReference type="CDD" id="cd04107">
    <property type="entry name" value="Rab32_Rab38"/>
    <property type="match status" value="1"/>
</dbReference>
<dbReference type="GO" id="GO:0005739">
    <property type="term" value="C:mitochondrion"/>
    <property type="evidence" value="ECO:0000318"/>
    <property type="project" value="GO_Central"/>
</dbReference>
<dbReference type="GO" id="GO:0005525">
    <property type="term" value="F:GTP binding"/>
    <property type="evidence" value="ECO:0007669"/>
    <property type="project" value="UniProtKB-UniRule"/>
</dbReference>
<evidence type="ECO:0000313" key="7">
    <source>
        <dbReference type="EMBL" id="EGC39733.1"/>
    </source>
</evidence>
<dbReference type="FunFam" id="3.40.50.300:FF:000222">
    <property type="entry name" value="RAB32, member RAS oncogene family"/>
    <property type="match status" value="1"/>
</dbReference>
<organism evidence="7 8">
    <name type="scientific">Dictyostelium purpureum</name>
    <name type="common">Slime mold</name>
    <dbReference type="NCBI Taxonomy" id="5786"/>
    <lineage>
        <taxon>Eukaryota</taxon>
        <taxon>Amoebozoa</taxon>
        <taxon>Evosea</taxon>
        <taxon>Eumycetozoa</taxon>
        <taxon>Dictyostelia</taxon>
        <taxon>Dictyosteliales</taxon>
        <taxon>Dictyosteliaceae</taxon>
        <taxon>Dictyostelium</taxon>
    </lineage>
</organism>
<dbReference type="OrthoDB" id="245989at2759"/>
<dbReference type="VEuPathDB" id="AmoebaDB:DICPUDRAFT_147455"/>
<dbReference type="EMBL" id="GL870952">
    <property type="protein sequence ID" value="EGC39733.1"/>
    <property type="molecule type" value="Genomic_DNA"/>
</dbReference>
<dbReference type="PANTHER" id="PTHR47981:SF39">
    <property type="entry name" value="RAS-RELATED PROTEIN RAB"/>
    <property type="match status" value="1"/>
</dbReference>
<dbReference type="OMA" id="FCKEGGF"/>
<dbReference type="SUPFAM" id="SSF52540">
    <property type="entry name" value="P-loop containing nucleoside triphosphate hydrolases"/>
    <property type="match status" value="1"/>
</dbReference>
<dbReference type="InterPro" id="IPR030697">
    <property type="entry name" value="Rab29/Rab38/Rab32"/>
</dbReference>
<keyword evidence="2 6" id="KW-0547">Nucleotide-binding</keyword>
<dbReference type="SMART" id="SM00174">
    <property type="entry name" value="RHO"/>
    <property type="match status" value="1"/>
</dbReference>
<sequence>MANNPADDEEYNEYKILVVGDIGTGKTSITRSLVYDTFSKRYNPTIGVDFGLKVINWDPKTEVRLQLWDISGSERLSIKSQMTRVYYNNAVGAMITFDVTGMSTFKGAAIWKAGIDQVTNDSKVKPIPVVLLANKWDLVNEGKDSFIKTENDMDKYCKDNGFIGWFKISAKDNMNIEKAARFLVDHILKNDNPTL</sequence>
<dbReference type="SMART" id="SM00173">
    <property type="entry name" value="RAS"/>
    <property type="match status" value="1"/>
</dbReference>
<dbReference type="PRINTS" id="PR00449">
    <property type="entry name" value="RASTRNSFRMNG"/>
</dbReference>
<dbReference type="SMART" id="SM00176">
    <property type="entry name" value="RAN"/>
    <property type="match status" value="1"/>
</dbReference>
<dbReference type="eggNOG" id="KOG4423">
    <property type="taxonomic scope" value="Eukaryota"/>
</dbReference>
<dbReference type="Pfam" id="PF00071">
    <property type="entry name" value="Ras"/>
    <property type="match status" value="1"/>
</dbReference>
<dbReference type="InterPro" id="IPR005225">
    <property type="entry name" value="Small_GTP-bd"/>
</dbReference>
<gene>
    <name evidence="7" type="ORF">DICPUDRAFT_147455</name>
</gene>
<dbReference type="GO" id="GO:0006886">
    <property type="term" value="P:intracellular protein transport"/>
    <property type="evidence" value="ECO:0000318"/>
    <property type="project" value="GO_Central"/>
</dbReference>
<keyword evidence="3 6" id="KW-0342">GTP-binding</keyword>
<reference evidence="8" key="1">
    <citation type="journal article" date="2011" name="Genome Biol.">
        <title>Comparative genomics of the social amoebae Dictyostelium discoideum and Dictyostelium purpureum.</title>
        <authorList>
            <consortium name="US DOE Joint Genome Institute (JGI-PGF)"/>
            <person name="Sucgang R."/>
            <person name="Kuo A."/>
            <person name="Tian X."/>
            <person name="Salerno W."/>
            <person name="Parikh A."/>
            <person name="Feasley C.L."/>
            <person name="Dalin E."/>
            <person name="Tu H."/>
            <person name="Huang E."/>
            <person name="Barry K."/>
            <person name="Lindquist E."/>
            <person name="Shapiro H."/>
            <person name="Bruce D."/>
            <person name="Schmutz J."/>
            <person name="Salamov A."/>
            <person name="Fey P."/>
            <person name="Gaudet P."/>
            <person name="Anjard C."/>
            <person name="Babu M.M."/>
            <person name="Basu S."/>
            <person name="Bushmanova Y."/>
            <person name="van der Wel H."/>
            <person name="Katoh-Kurasawa M."/>
            <person name="Dinh C."/>
            <person name="Coutinho P.M."/>
            <person name="Saito T."/>
            <person name="Elias M."/>
            <person name="Schaap P."/>
            <person name="Kay R.R."/>
            <person name="Henrissat B."/>
            <person name="Eichinger L."/>
            <person name="Rivero F."/>
            <person name="Putnam N.H."/>
            <person name="West C.M."/>
            <person name="Loomis W.F."/>
            <person name="Chisholm R.L."/>
            <person name="Shaulsky G."/>
            <person name="Strassmann J.E."/>
            <person name="Queller D.C."/>
            <person name="Kuspa A."/>
            <person name="Grigoriev I.V."/>
        </authorList>
    </citation>
    <scope>NUCLEOTIDE SEQUENCE [LARGE SCALE GENOMIC DNA]</scope>
    <source>
        <strain evidence="8">QSDP1</strain>
    </source>
</reference>
<dbReference type="GeneID" id="10509655"/>
<accession>F0Z8I7</accession>
<dbReference type="GO" id="GO:0042470">
    <property type="term" value="C:melanosome"/>
    <property type="evidence" value="ECO:0000318"/>
    <property type="project" value="GO_Central"/>
</dbReference>
<dbReference type="GO" id="GO:0005802">
    <property type="term" value="C:trans-Golgi network"/>
    <property type="evidence" value="ECO:0000318"/>
    <property type="project" value="GO_Central"/>
</dbReference>
<evidence type="ECO:0000256" key="4">
    <source>
        <dbReference type="ARBA" id="ARBA00023288"/>
    </source>
</evidence>
<dbReference type="Gene3D" id="3.40.50.300">
    <property type="entry name" value="P-loop containing nucleotide triphosphate hydrolases"/>
    <property type="match status" value="1"/>
</dbReference>
<dbReference type="GO" id="GO:0012505">
    <property type="term" value="C:endomembrane system"/>
    <property type="evidence" value="ECO:0000318"/>
    <property type="project" value="GO_Central"/>
</dbReference>
<dbReference type="InterPro" id="IPR001806">
    <property type="entry name" value="Small_GTPase"/>
</dbReference>
<comment type="similarity">
    <text evidence="1 6">Belongs to the small GTPase superfamily. Rab family.</text>
</comment>
<comment type="function">
    <text evidence="6">The small GTPases Rab are key regulators in vesicle trafficking.</text>
</comment>
<dbReference type="GO" id="GO:0032438">
    <property type="term" value="P:melanosome organization"/>
    <property type="evidence" value="ECO:0000318"/>
    <property type="project" value="GO_Central"/>
</dbReference>
<dbReference type="GO" id="GO:0003924">
    <property type="term" value="F:GTPase activity"/>
    <property type="evidence" value="ECO:0000318"/>
    <property type="project" value="GO_Central"/>
</dbReference>
<evidence type="ECO:0000256" key="1">
    <source>
        <dbReference type="ARBA" id="ARBA00006270"/>
    </source>
</evidence>
<evidence type="ECO:0000256" key="3">
    <source>
        <dbReference type="ARBA" id="ARBA00023134"/>
    </source>
</evidence>
<comment type="subcellular location">
    <subcellularLocation>
        <location evidence="6">Membrane</location>
        <topology evidence="6">Lipid-anchor</topology>
    </subcellularLocation>
</comment>
<dbReference type="RefSeq" id="XP_003283719.1">
    <property type="nucleotide sequence ID" value="XM_003283671.1"/>
</dbReference>
<dbReference type="InterPro" id="IPR027417">
    <property type="entry name" value="P-loop_NTPase"/>
</dbReference>
<dbReference type="PANTHER" id="PTHR47981">
    <property type="entry name" value="RAB FAMILY"/>
    <property type="match status" value="1"/>
</dbReference>
<proteinExistence type="inferred from homology"/>
<keyword evidence="6" id="KW-0472">Membrane</keyword>
<name>F0Z8I7_DICPU</name>
<evidence type="ECO:0000313" key="8">
    <source>
        <dbReference type="Proteomes" id="UP000001064"/>
    </source>
</evidence>
<keyword evidence="4 6" id="KW-0449">Lipoprotein</keyword>
<protein>
    <recommendedName>
        <fullName evidence="6">Ras-related protein Rab</fullName>
    </recommendedName>
</protein>
<dbReference type="Proteomes" id="UP000001064">
    <property type="component" value="Unassembled WGS sequence"/>
</dbReference>
<dbReference type="AlphaFoldDB" id="F0Z8I7"/>
<dbReference type="InParanoid" id="F0Z8I7"/>
<evidence type="ECO:0000256" key="5">
    <source>
        <dbReference type="ARBA" id="ARBA00023289"/>
    </source>
</evidence>
<dbReference type="PROSITE" id="PS51419">
    <property type="entry name" value="RAB"/>
    <property type="match status" value="1"/>
</dbReference>